<organism evidence="1 2">
    <name type="scientific">Roseateles amylovorans</name>
    <dbReference type="NCBI Taxonomy" id="2978473"/>
    <lineage>
        <taxon>Bacteria</taxon>
        <taxon>Pseudomonadati</taxon>
        <taxon>Pseudomonadota</taxon>
        <taxon>Betaproteobacteria</taxon>
        <taxon>Burkholderiales</taxon>
        <taxon>Sphaerotilaceae</taxon>
        <taxon>Roseateles</taxon>
    </lineage>
</organism>
<dbReference type="Proteomes" id="UP001064933">
    <property type="component" value="Chromosome"/>
</dbReference>
<evidence type="ECO:0000313" key="1">
    <source>
        <dbReference type="EMBL" id="UXH76226.1"/>
    </source>
</evidence>
<dbReference type="RefSeq" id="WP_261755959.1">
    <property type="nucleotide sequence ID" value="NZ_CP104562.2"/>
</dbReference>
<sequence length="72" mass="8460">MTHEQDDPVWAAAWTWVQREFDRTAFDANDRMALAHWRAEHPAHERAYRQAHHLWSLAGNIPARTQDPDRSG</sequence>
<evidence type="ECO:0000313" key="2">
    <source>
        <dbReference type="Proteomes" id="UP001064933"/>
    </source>
</evidence>
<keyword evidence="2" id="KW-1185">Reference proteome</keyword>
<gene>
    <name evidence="1" type="ORF">N4261_14225</name>
</gene>
<reference evidence="1" key="1">
    <citation type="submission" date="2022-10" db="EMBL/GenBank/DDBJ databases">
        <title>Characterization and whole genome sequencing of a new Roseateles species, isolated from fresh water.</title>
        <authorList>
            <person name="Guliayeva D.Y."/>
            <person name="Akhremchuk A.E."/>
            <person name="Sikolenko M.A."/>
            <person name="Valentovich L.N."/>
            <person name="Sidarenka A.V."/>
        </authorList>
    </citation>
    <scope>NUCLEOTIDE SEQUENCE</scope>
    <source>
        <strain evidence="1">BIM B-1768</strain>
    </source>
</reference>
<accession>A0ABY6ASL5</accession>
<dbReference type="EMBL" id="CP104562">
    <property type="protein sequence ID" value="UXH76226.1"/>
    <property type="molecule type" value="Genomic_DNA"/>
</dbReference>
<proteinExistence type="predicted"/>
<name>A0ABY6ASL5_9BURK</name>
<protein>
    <submittedName>
        <fullName evidence="1">DUF4880 domain-containing protein</fullName>
    </submittedName>
</protein>